<feature type="transmembrane region" description="Helical" evidence="5">
    <location>
        <begin position="379"/>
        <end position="401"/>
    </location>
</feature>
<dbReference type="PROSITE" id="PS00216">
    <property type="entry name" value="SUGAR_TRANSPORT_1"/>
    <property type="match status" value="1"/>
</dbReference>
<reference evidence="7" key="1">
    <citation type="submission" date="2021-12" db="EMBL/GenBank/DDBJ databases">
        <authorList>
            <person name="Veyrier F.J."/>
        </authorList>
    </citation>
    <scope>NUCLEOTIDE SEQUENCE</scope>
    <source>
        <strain evidence="7">SAG 1488-6</strain>
    </source>
</reference>
<feature type="transmembrane region" description="Helical" evidence="5">
    <location>
        <begin position="296"/>
        <end position="314"/>
    </location>
</feature>
<feature type="transmembrane region" description="Helical" evidence="5">
    <location>
        <begin position="88"/>
        <end position="107"/>
    </location>
</feature>
<feature type="transmembrane region" description="Helical" evidence="5">
    <location>
        <begin position="113"/>
        <end position="133"/>
    </location>
</feature>
<dbReference type="Proteomes" id="UP000832034">
    <property type="component" value="Chromosome"/>
</dbReference>
<evidence type="ECO:0000313" key="7">
    <source>
        <dbReference type="EMBL" id="UOO92519.1"/>
    </source>
</evidence>
<dbReference type="Gene3D" id="1.20.1250.20">
    <property type="entry name" value="MFS general substrate transporter like domains"/>
    <property type="match status" value="1"/>
</dbReference>
<sequence>MEIKAIKEHIDQSQMRRYQWMIVGICICLNIIDGFDVLVMAFTASAVAKDWGLTGSQIGLLLSSGLFGMGAGSLLIAPWADKIGRKPIILMSLIVTSIGMILSAFAPSTLVLGILRFITGLGIGGILACSNVLTSEYSSAKWRSLAISLQSTGYAIGAAGGGLIAMYLIKDHGWQSVFLFGGVVSAVFIVVVALLLPESLDYLLVKQPQNALPKVQKLAQKLSLPHLQSLPAKPAQQAASKSSFKSLFADGKAESTLCIWIAFFCVMFGFYCILSWTPKLLTGAGMTPEQGITTGVWMNFGSMFGAALIGFLGTKFNIKSVHAVFLFLTAILTITFAQSITYLSLAMVVAFFLGTLANGTVAGLYAITPTLYDTNNRASGVGTAISVGRLGSIVSPLIAGVLLDANWAPVSLFYLNSVVFIVAIFAVLKLRKLQFARQSQQLQKV</sequence>
<dbReference type="CDD" id="cd17365">
    <property type="entry name" value="MFS_PcaK_like"/>
    <property type="match status" value="1"/>
</dbReference>
<dbReference type="SUPFAM" id="SSF103473">
    <property type="entry name" value="MFS general substrate transporter"/>
    <property type="match status" value="1"/>
</dbReference>
<evidence type="ECO:0000256" key="5">
    <source>
        <dbReference type="SAM" id="Phobius"/>
    </source>
</evidence>
<keyword evidence="3 5" id="KW-1133">Transmembrane helix</keyword>
<dbReference type="Pfam" id="PF07690">
    <property type="entry name" value="MFS_1"/>
    <property type="match status" value="1"/>
</dbReference>
<evidence type="ECO:0000313" key="8">
    <source>
        <dbReference type="Proteomes" id="UP000832034"/>
    </source>
</evidence>
<accession>A0ABY4EAT3</accession>
<feature type="transmembrane region" description="Helical" evidence="5">
    <location>
        <begin position="175"/>
        <end position="196"/>
    </location>
</feature>
<dbReference type="PANTHER" id="PTHR23508">
    <property type="entry name" value="CARBOXYLIC ACID TRANSPORTER PROTEIN HOMOLOG"/>
    <property type="match status" value="1"/>
</dbReference>
<evidence type="ECO:0000256" key="4">
    <source>
        <dbReference type="ARBA" id="ARBA00023136"/>
    </source>
</evidence>
<dbReference type="InterPro" id="IPR036259">
    <property type="entry name" value="MFS_trans_sf"/>
</dbReference>
<keyword evidence="4 5" id="KW-0472">Membrane</keyword>
<evidence type="ECO:0000259" key="6">
    <source>
        <dbReference type="PROSITE" id="PS50850"/>
    </source>
</evidence>
<feature type="transmembrane region" description="Helical" evidence="5">
    <location>
        <begin position="20"/>
        <end position="46"/>
    </location>
</feature>
<dbReference type="RefSeq" id="WP_019959159.1">
    <property type="nucleotide sequence ID" value="NZ_CP091512.1"/>
</dbReference>
<reference evidence="7" key="2">
    <citation type="journal article" date="2022" name="Res Sq">
        <title>Evolution of multicellular longitudinally dividing oral cavity symbionts (Neisseriaceae).</title>
        <authorList>
            <person name="Nyongesa S."/>
            <person name="Weber P."/>
            <person name="Bernet E."/>
            <person name="Pullido F."/>
            <person name="Nieckarz M."/>
            <person name="Delaby M."/>
            <person name="Nieves C."/>
            <person name="Viehboeck T."/>
            <person name="Krause N."/>
            <person name="Rivera-Millot A."/>
            <person name="Nakamura A."/>
            <person name="Vischer N."/>
            <person name="VanNieuwenhze M."/>
            <person name="Brun Y."/>
            <person name="Cava F."/>
            <person name="Bulgheresi S."/>
            <person name="Veyrier F."/>
        </authorList>
    </citation>
    <scope>NUCLEOTIDE SEQUENCE</scope>
    <source>
        <strain evidence="7">SAG 1488-6</strain>
    </source>
</reference>
<feature type="transmembrane region" description="Helical" evidence="5">
    <location>
        <begin position="321"/>
        <end position="340"/>
    </location>
</feature>
<keyword evidence="8" id="KW-1185">Reference proteome</keyword>
<feature type="transmembrane region" description="Helical" evidence="5">
    <location>
        <begin position="58"/>
        <end position="76"/>
    </location>
</feature>
<dbReference type="PROSITE" id="PS50850">
    <property type="entry name" value="MFS"/>
    <property type="match status" value="1"/>
</dbReference>
<feature type="transmembrane region" description="Helical" evidence="5">
    <location>
        <begin position="407"/>
        <end position="428"/>
    </location>
</feature>
<feature type="domain" description="Major facilitator superfamily (MFS) profile" evidence="6">
    <location>
        <begin position="22"/>
        <end position="434"/>
    </location>
</feature>
<evidence type="ECO:0000256" key="3">
    <source>
        <dbReference type="ARBA" id="ARBA00022989"/>
    </source>
</evidence>
<comment type="subcellular location">
    <subcellularLocation>
        <location evidence="1">Membrane</location>
        <topology evidence="1">Multi-pass membrane protein</topology>
    </subcellularLocation>
</comment>
<dbReference type="EMBL" id="CP091512">
    <property type="protein sequence ID" value="UOO92519.1"/>
    <property type="molecule type" value="Genomic_DNA"/>
</dbReference>
<dbReference type="InterPro" id="IPR011701">
    <property type="entry name" value="MFS"/>
</dbReference>
<keyword evidence="2 5" id="KW-0812">Transmembrane</keyword>
<feature type="transmembrane region" description="Helical" evidence="5">
    <location>
        <begin position="145"/>
        <end position="169"/>
    </location>
</feature>
<gene>
    <name evidence="7" type="ORF">LVJ81_00225</name>
</gene>
<dbReference type="InterPro" id="IPR005829">
    <property type="entry name" value="Sugar_transporter_CS"/>
</dbReference>
<proteinExistence type="predicted"/>
<dbReference type="InterPro" id="IPR020846">
    <property type="entry name" value="MFS_dom"/>
</dbReference>
<evidence type="ECO:0000256" key="1">
    <source>
        <dbReference type="ARBA" id="ARBA00004141"/>
    </source>
</evidence>
<evidence type="ECO:0000256" key="2">
    <source>
        <dbReference type="ARBA" id="ARBA00022692"/>
    </source>
</evidence>
<feature type="transmembrane region" description="Helical" evidence="5">
    <location>
        <begin position="346"/>
        <end position="367"/>
    </location>
</feature>
<protein>
    <submittedName>
        <fullName evidence="7">MFS transporter</fullName>
    </submittedName>
</protein>
<feature type="transmembrane region" description="Helical" evidence="5">
    <location>
        <begin position="257"/>
        <end position="276"/>
    </location>
</feature>
<organism evidence="7 8">
    <name type="scientific">Vitreoscilla stercoraria</name>
    <dbReference type="NCBI Taxonomy" id="61"/>
    <lineage>
        <taxon>Bacteria</taxon>
        <taxon>Pseudomonadati</taxon>
        <taxon>Pseudomonadota</taxon>
        <taxon>Betaproteobacteria</taxon>
        <taxon>Neisseriales</taxon>
        <taxon>Neisseriaceae</taxon>
        <taxon>Vitreoscilla</taxon>
    </lineage>
</organism>
<dbReference type="PROSITE" id="PS00217">
    <property type="entry name" value="SUGAR_TRANSPORT_2"/>
    <property type="match status" value="1"/>
</dbReference>
<name>A0ABY4EAT3_VITST</name>
<dbReference type="PANTHER" id="PTHR23508:SF10">
    <property type="entry name" value="CARBOXYLIC ACID TRANSPORTER PROTEIN HOMOLOG"/>
    <property type="match status" value="1"/>
</dbReference>